<keyword evidence="1" id="KW-0472">Membrane</keyword>
<keyword evidence="1" id="KW-0812">Transmembrane</keyword>
<organism evidence="2 3">
    <name type="scientific">Actinomyces lilanjuaniae</name>
    <dbReference type="NCBI Taxonomy" id="2321394"/>
    <lineage>
        <taxon>Bacteria</taxon>
        <taxon>Bacillati</taxon>
        <taxon>Actinomycetota</taxon>
        <taxon>Actinomycetes</taxon>
        <taxon>Actinomycetales</taxon>
        <taxon>Actinomycetaceae</taxon>
        <taxon>Actinomyces</taxon>
    </lineage>
</organism>
<dbReference type="Proteomes" id="UP000273001">
    <property type="component" value="Chromosome"/>
</dbReference>
<feature type="transmembrane region" description="Helical" evidence="1">
    <location>
        <begin position="27"/>
        <end position="48"/>
    </location>
</feature>
<name>A0ABN5PP80_9ACTO</name>
<keyword evidence="3" id="KW-1185">Reference proteome</keyword>
<dbReference type="EMBL" id="CP032514">
    <property type="protein sequence ID" value="AYD90151.1"/>
    <property type="molecule type" value="Genomic_DNA"/>
</dbReference>
<protein>
    <submittedName>
        <fullName evidence="2">Uncharacterized protein</fullName>
    </submittedName>
</protein>
<evidence type="ECO:0000256" key="1">
    <source>
        <dbReference type="SAM" id="Phobius"/>
    </source>
</evidence>
<keyword evidence="1" id="KW-1133">Transmembrane helix</keyword>
<feature type="transmembrane region" description="Helical" evidence="1">
    <location>
        <begin position="68"/>
        <end position="90"/>
    </location>
</feature>
<evidence type="ECO:0000313" key="2">
    <source>
        <dbReference type="EMBL" id="AYD90151.1"/>
    </source>
</evidence>
<sequence length="98" mass="10536">MVVMLDSGIWLYIQAVFHDPVSSRMRAAMHLAFATTCVAAPSVGFYLLYFYARAWRALGTGLARARLLALLVAALVLGAAAMTGVLWALYSLNDAGVI</sequence>
<proteinExistence type="predicted"/>
<reference evidence="2 3" key="1">
    <citation type="submission" date="2018-09" db="EMBL/GenBank/DDBJ databases">
        <authorList>
            <person name="Li J."/>
        </authorList>
    </citation>
    <scope>NUCLEOTIDE SEQUENCE [LARGE SCALE GENOMIC DNA]</scope>
    <source>
        <strain evidence="2 3">2129</strain>
    </source>
</reference>
<accession>A0ABN5PP80</accession>
<gene>
    <name evidence="2" type="ORF">D5R93_09325</name>
</gene>
<evidence type="ECO:0000313" key="3">
    <source>
        <dbReference type="Proteomes" id="UP000273001"/>
    </source>
</evidence>